<evidence type="ECO:0000313" key="3">
    <source>
        <dbReference type="EMBL" id="GAU24897.1"/>
    </source>
</evidence>
<accession>A0A2Z6N6R0</accession>
<dbReference type="Pfam" id="PF04824">
    <property type="entry name" value="Rad21_Rec8"/>
    <property type="match status" value="1"/>
</dbReference>
<dbReference type="InterPro" id="IPR006909">
    <property type="entry name" value="Rad21/Rec8_C_eu"/>
</dbReference>
<dbReference type="AlphaFoldDB" id="A0A2Z6N6R0"/>
<dbReference type="InterPro" id="IPR036390">
    <property type="entry name" value="WH_DNA-bd_sf"/>
</dbReference>
<dbReference type="PANTHER" id="PTHR12585:SF69">
    <property type="entry name" value="FI11703P"/>
    <property type="match status" value="1"/>
</dbReference>
<dbReference type="OrthoDB" id="10071381at2759"/>
<gene>
    <name evidence="3" type="ORF">TSUD_116220</name>
</gene>
<feature type="domain" description="Rad21/Rec8-like protein C-terminal eukaryotic" evidence="2">
    <location>
        <begin position="121"/>
        <end position="165"/>
    </location>
</feature>
<organism evidence="3 4">
    <name type="scientific">Trifolium subterraneum</name>
    <name type="common">Subterranean clover</name>
    <dbReference type="NCBI Taxonomy" id="3900"/>
    <lineage>
        <taxon>Eukaryota</taxon>
        <taxon>Viridiplantae</taxon>
        <taxon>Streptophyta</taxon>
        <taxon>Embryophyta</taxon>
        <taxon>Tracheophyta</taxon>
        <taxon>Spermatophyta</taxon>
        <taxon>Magnoliopsida</taxon>
        <taxon>eudicotyledons</taxon>
        <taxon>Gunneridae</taxon>
        <taxon>Pentapetalae</taxon>
        <taxon>rosids</taxon>
        <taxon>fabids</taxon>
        <taxon>Fabales</taxon>
        <taxon>Fabaceae</taxon>
        <taxon>Papilionoideae</taxon>
        <taxon>50 kb inversion clade</taxon>
        <taxon>NPAAA clade</taxon>
        <taxon>Hologalegina</taxon>
        <taxon>IRL clade</taxon>
        <taxon>Trifolieae</taxon>
        <taxon>Trifolium</taxon>
    </lineage>
</organism>
<protein>
    <recommendedName>
        <fullName evidence="2">Rad21/Rec8-like protein C-terminal eukaryotic domain-containing protein</fullName>
    </recommendedName>
</protein>
<reference evidence="4" key="1">
    <citation type="journal article" date="2017" name="Front. Plant Sci.">
        <title>Climate Clever Clovers: New Paradigm to Reduce the Environmental Footprint of Ruminants by Breeding Low Methanogenic Forages Utilizing Haplotype Variation.</title>
        <authorList>
            <person name="Kaur P."/>
            <person name="Appels R."/>
            <person name="Bayer P.E."/>
            <person name="Keeble-Gagnere G."/>
            <person name="Wang J."/>
            <person name="Hirakawa H."/>
            <person name="Shirasawa K."/>
            <person name="Vercoe P."/>
            <person name="Stefanova K."/>
            <person name="Durmic Z."/>
            <person name="Nichols P."/>
            <person name="Revell C."/>
            <person name="Isobe S.N."/>
            <person name="Edwards D."/>
            <person name="Erskine W."/>
        </authorList>
    </citation>
    <scope>NUCLEOTIDE SEQUENCE [LARGE SCALE GENOMIC DNA]</scope>
    <source>
        <strain evidence="4">cv. Daliak</strain>
    </source>
</reference>
<dbReference type="GO" id="GO:1990414">
    <property type="term" value="P:replication-born double-strand break repair via sister chromatid exchange"/>
    <property type="evidence" value="ECO:0007669"/>
    <property type="project" value="TreeGrafter"/>
</dbReference>
<dbReference type="InterPro" id="IPR039781">
    <property type="entry name" value="Rad21/Rec8-like"/>
</dbReference>
<keyword evidence="4" id="KW-1185">Reference proteome</keyword>
<dbReference type="SUPFAM" id="SSF46785">
    <property type="entry name" value="Winged helix' DNA-binding domain"/>
    <property type="match status" value="1"/>
</dbReference>
<evidence type="ECO:0000256" key="1">
    <source>
        <dbReference type="SAM" id="MobiDB-lite"/>
    </source>
</evidence>
<feature type="region of interest" description="Disordered" evidence="1">
    <location>
        <begin position="61"/>
        <end position="91"/>
    </location>
</feature>
<dbReference type="GO" id="GO:0008278">
    <property type="term" value="C:cohesin complex"/>
    <property type="evidence" value="ECO:0007669"/>
    <property type="project" value="InterPro"/>
</dbReference>
<dbReference type="EMBL" id="DF973298">
    <property type="protein sequence ID" value="GAU24897.1"/>
    <property type="molecule type" value="Genomic_DNA"/>
</dbReference>
<evidence type="ECO:0000259" key="2">
    <source>
        <dbReference type="Pfam" id="PF04824"/>
    </source>
</evidence>
<dbReference type="InterPro" id="IPR023093">
    <property type="entry name" value="ScpA-like_C"/>
</dbReference>
<dbReference type="PANTHER" id="PTHR12585">
    <property type="entry name" value="SCC1 / RAD21 FAMILY MEMBER"/>
    <property type="match status" value="1"/>
</dbReference>
<evidence type="ECO:0000313" key="4">
    <source>
        <dbReference type="Proteomes" id="UP000242715"/>
    </source>
</evidence>
<proteinExistence type="predicted"/>
<dbReference type="Gene3D" id="1.10.10.580">
    <property type="entry name" value="Structural maintenance of chromosome 1. Chain E"/>
    <property type="match status" value="1"/>
</dbReference>
<dbReference type="Proteomes" id="UP000242715">
    <property type="component" value="Unassembled WGS sequence"/>
</dbReference>
<dbReference type="GO" id="GO:0003682">
    <property type="term" value="F:chromatin binding"/>
    <property type="evidence" value="ECO:0007669"/>
    <property type="project" value="TreeGrafter"/>
</dbReference>
<name>A0A2Z6N6R0_TRISU</name>
<dbReference type="GO" id="GO:0007062">
    <property type="term" value="P:sister chromatid cohesion"/>
    <property type="evidence" value="ECO:0007669"/>
    <property type="project" value="InterPro"/>
</dbReference>
<sequence length="174" mass="19268">MFPDLYKKISKLFDASYVPSILISKENTCEGVTKGAVDAEQEGDNAHKFDAEYYNFAEEDRAPTEPFTNPTRDDGASEPCSDIVGTPGNQKAGASQNWKLFDYLKGYCQQNPNPNPPAKEFTLEHLLVGKCRKTAAKSFYNVLVLGANDLVEVKQAEPFGSNDADLTPRCHLRN</sequence>